<comment type="caution">
    <text evidence="2">The sequence shown here is derived from an EMBL/GenBank/DDBJ whole genome shotgun (WGS) entry which is preliminary data.</text>
</comment>
<gene>
    <name evidence="2" type="ORF">HPB48_015076</name>
</gene>
<proteinExistence type="predicted"/>
<dbReference type="Proteomes" id="UP000821853">
    <property type="component" value="Unassembled WGS sequence"/>
</dbReference>
<dbReference type="VEuPathDB" id="VectorBase:HLOH_041854"/>
<dbReference type="OMA" id="IAFTEMQ"/>
<name>A0A9J6GUM9_HAELO</name>
<evidence type="ECO:0000256" key="1">
    <source>
        <dbReference type="SAM" id="MobiDB-lite"/>
    </source>
</evidence>
<dbReference type="OrthoDB" id="7331812at2759"/>
<keyword evidence="3" id="KW-1185">Reference proteome</keyword>
<protein>
    <submittedName>
        <fullName evidence="2">Uncharacterized protein</fullName>
    </submittedName>
</protein>
<accession>A0A9J6GUM9</accession>
<reference evidence="2 3" key="1">
    <citation type="journal article" date="2020" name="Cell">
        <title>Large-Scale Comparative Analyses of Tick Genomes Elucidate Their Genetic Diversity and Vector Capacities.</title>
        <authorList>
            <consortium name="Tick Genome and Microbiome Consortium (TIGMIC)"/>
            <person name="Jia N."/>
            <person name="Wang J."/>
            <person name="Shi W."/>
            <person name="Du L."/>
            <person name="Sun Y."/>
            <person name="Zhan W."/>
            <person name="Jiang J.F."/>
            <person name="Wang Q."/>
            <person name="Zhang B."/>
            <person name="Ji P."/>
            <person name="Bell-Sakyi L."/>
            <person name="Cui X.M."/>
            <person name="Yuan T.T."/>
            <person name="Jiang B.G."/>
            <person name="Yang W.F."/>
            <person name="Lam T.T."/>
            <person name="Chang Q.C."/>
            <person name="Ding S.J."/>
            <person name="Wang X.J."/>
            <person name="Zhu J.G."/>
            <person name="Ruan X.D."/>
            <person name="Zhao L."/>
            <person name="Wei J.T."/>
            <person name="Ye R.Z."/>
            <person name="Que T.C."/>
            <person name="Du C.H."/>
            <person name="Zhou Y.H."/>
            <person name="Cheng J.X."/>
            <person name="Dai P.F."/>
            <person name="Guo W.B."/>
            <person name="Han X.H."/>
            <person name="Huang E.J."/>
            <person name="Li L.F."/>
            <person name="Wei W."/>
            <person name="Gao Y.C."/>
            <person name="Liu J.Z."/>
            <person name="Shao H.Z."/>
            <person name="Wang X."/>
            <person name="Wang C.C."/>
            <person name="Yang T.C."/>
            <person name="Huo Q.B."/>
            <person name="Li W."/>
            <person name="Chen H.Y."/>
            <person name="Chen S.E."/>
            <person name="Zhou L.G."/>
            <person name="Ni X.B."/>
            <person name="Tian J.H."/>
            <person name="Sheng Y."/>
            <person name="Liu T."/>
            <person name="Pan Y.S."/>
            <person name="Xia L.Y."/>
            <person name="Li J."/>
            <person name="Zhao F."/>
            <person name="Cao W.C."/>
        </authorList>
    </citation>
    <scope>NUCLEOTIDE SEQUENCE [LARGE SCALE GENOMIC DNA]</scope>
    <source>
        <strain evidence="2">HaeL-2018</strain>
    </source>
</reference>
<evidence type="ECO:0000313" key="2">
    <source>
        <dbReference type="EMBL" id="KAH9377964.1"/>
    </source>
</evidence>
<evidence type="ECO:0000313" key="3">
    <source>
        <dbReference type="Proteomes" id="UP000821853"/>
    </source>
</evidence>
<dbReference type="EMBL" id="JABSTR010000008">
    <property type="protein sequence ID" value="KAH9377964.1"/>
    <property type="molecule type" value="Genomic_DNA"/>
</dbReference>
<dbReference type="AlphaFoldDB" id="A0A9J6GUM9"/>
<feature type="region of interest" description="Disordered" evidence="1">
    <location>
        <begin position="1"/>
        <end position="102"/>
    </location>
</feature>
<sequence>MSVPRRAELSKDAVPTKFPDCPVYLSKTTKSRKRPAERQPLQPVPPAKKKNAAPVLKELREQPNDLPSPDHGGCGSSPLFAAQPDESANSAGEREQSAPALSTKAVSSPFGTLFDGPLEPCLPSKTWGFHRIEFGQSKSVVFSQLKCVKIAGEGASNSPHVGHPGATASCSSGVASFASSLVAPRIVEIDASMNIRTVLLGKAVLTEKIQHSGPISTVENVGGLLKHAEEIRLCAGGPSTLEYPDVEPKSAFVDMYDKWRHNSCQVILNTNSSVCKKCTSLSDTLRIHQKRKLENKRKGKAQGLRTLPWQQNKDKIAALRRANYALRRSKSRLLKRFKNLSIELKQARQRIQRFPRKSLMSNSVK</sequence>
<organism evidence="2 3">
    <name type="scientific">Haemaphysalis longicornis</name>
    <name type="common">Bush tick</name>
    <dbReference type="NCBI Taxonomy" id="44386"/>
    <lineage>
        <taxon>Eukaryota</taxon>
        <taxon>Metazoa</taxon>
        <taxon>Ecdysozoa</taxon>
        <taxon>Arthropoda</taxon>
        <taxon>Chelicerata</taxon>
        <taxon>Arachnida</taxon>
        <taxon>Acari</taxon>
        <taxon>Parasitiformes</taxon>
        <taxon>Ixodida</taxon>
        <taxon>Ixodoidea</taxon>
        <taxon>Ixodidae</taxon>
        <taxon>Haemaphysalinae</taxon>
        <taxon>Haemaphysalis</taxon>
    </lineage>
</organism>
<feature type="compositionally biased region" description="Basic and acidic residues" evidence="1">
    <location>
        <begin position="1"/>
        <end position="11"/>
    </location>
</feature>